<evidence type="ECO:0000313" key="2">
    <source>
        <dbReference type="EMBL" id="MFD1928820.1"/>
    </source>
</evidence>
<dbReference type="SMART" id="SM00530">
    <property type="entry name" value="HTH_XRE"/>
    <property type="match status" value="1"/>
</dbReference>
<dbReference type="InterPro" id="IPR011990">
    <property type="entry name" value="TPR-like_helical_dom_sf"/>
</dbReference>
<dbReference type="EMBL" id="JBHUGI010000032">
    <property type="protein sequence ID" value="MFD1928820.1"/>
    <property type="molecule type" value="Genomic_DNA"/>
</dbReference>
<dbReference type="InterPro" id="IPR010982">
    <property type="entry name" value="Lambda_DNA-bd_dom_sf"/>
</dbReference>
<evidence type="ECO:0000313" key="3">
    <source>
        <dbReference type="Proteomes" id="UP001597218"/>
    </source>
</evidence>
<dbReference type="Pfam" id="PF21259">
    <property type="entry name" value="Rgg_C"/>
    <property type="match status" value="1"/>
</dbReference>
<dbReference type="InterPro" id="IPR053163">
    <property type="entry name" value="HTH-type_regulator_Rgg"/>
</dbReference>
<protein>
    <submittedName>
        <fullName evidence="2">Helix-turn-helix domain-containing protein</fullName>
    </submittedName>
</protein>
<name>A0ABW4SH68_9BACL</name>
<dbReference type="Gene3D" id="1.25.40.10">
    <property type="entry name" value="Tetratricopeptide repeat domain"/>
    <property type="match status" value="1"/>
</dbReference>
<dbReference type="InterPro" id="IPR010057">
    <property type="entry name" value="Transcription_activator_Rgg_C"/>
</dbReference>
<comment type="caution">
    <text evidence="2">The sequence shown here is derived from an EMBL/GenBank/DDBJ whole genome shotgun (WGS) entry which is preliminary data.</text>
</comment>
<feature type="domain" description="HTH cro/C1-type" evidence="1">
    <location>
        <begin position="8"/>
        <end position="61"/>
    </location>
</feature>
<dbReference type="RefSeq" id="WP_381538445.1">
    <property type="nucleotide sequence ID" value="NZ_JBHUGI010000032.1"/>
</dbReference>
<dbReference type="PROSITE" id="PS50943">
    <property type="entry name" value="HTH_CROC1"/>
    <property type="match status" value="1"/>
</dbReference>
<accession>A0ABW4SH68</accession>
<dbReference type="NCBIfam" id="TIGR01716">
    <property type="entry name" value="RGG_Cterm"/>
    <property type="match status" value="1"/>
</dbReference>
<keyword evidence="3" id="KW-1185">Reference proteome</keyword>
<dbReference type="CDD" id="cd00093">
    <property type="entry name" value="HTH_XRE"/>
    <property type="match status" value="1"/>
</dbReference>
<organism evidence="2 3">
    <name type="scientific">Sporosarcina siberiensis</name>
    <dbReference type="NCBI Taxonomy" id="1365606"/>
    <lineage>
        <taxon>Bacteria</taxon>
        <taxon>Bacillati</taxon>
        <taxon>Bacillota</taxon>
        <taxon>Bacilli</taxon>
        <taxon>Bacillales</taxon>
        <taxon>Caryophanaceae</taxon>
        <taxon>Sporosarcina</taxon>
    </lineage>
</organism>
<dbReference type="PANTHER" id="PTHR37038">
    <property type="entry name" value="TRANSCRIPTIONAL REGULATOR-RELATED"/>
    <property type="match status" value="1"/>
</dbReference>
<dbReference type="Pfam" id="PF01381">
    <property type="entry name" value="HTH_3"/>
    <property type="match status" value="1"/>
</dbReference>
<dbReference type="InterPro" id="IPR001387">
    <property type="entry name" value="Cro/C1-type_HTH"/>
</dbReference>
<dbReference type="Proteomes" id="UP001597218">
    <property type="component" value="Unassembled WGS sequence"/>
</dbReference>
<proteinExistence type="predicted"/>
<reference evidence="3" key="1">
    <citation type="journal article" date="2019" name="Int. J. Syst. Evol. Microbiol.">
        <title>The Global Catalogue of Microorganisms (GCM) 10K type strain sequencing project: providing services to taxonomists for standard genome sequencing and annotation.</title>
        <authorList>
            <consortium name="The Broad Institute Genomics Platform"/>
            <consortium name="The Broad Institute Genome Sequencing Center for Infectious Disease"/>
            <person name="Wu L."/>
            <person name="Ma J."/>
        </authorList>
    </citation>
    <scope>NUCLEOTIDE SEQUENCE [LARGE SCALE GENOMIC DNA]</scope>
    <source>
        <strain evidence="3">CGMCC 4.7177</strain>
    </source>
</reference>
<gene>
    <name evidence="2" type="ORF">ACFSFY_12330</name>
</gene>
<dbReference type="PANTHER" id="PTHR37038:SF12">
    <property type="entry name" value="TRANSCRIPTIONAL REGULATOR"/>
    <property type="match status" value="1"/>
</dbReference>
<evidence type="ECO:0000259" key="1">
    <source>
        <dbReference type="PROSITE" id="PS50943"/>
    </source>
</evidence>
<sequence length="303" mass="35345">MKAFGVTLRQIREHKGWTMKEVADGICSISFLSKFERGDSDITLGLFTKVLDKLMMSFDEFLFVHDEFQLGQLEQFFKSISTAYKRGDSAAIRTLKEQEMKKWKQTGIEAYQYHVLMLEMYESILDNKVIDEKSNKQEIQKLSDYFFGVEVWGYYEFTLYNATMLFLDADMVLQLSRTAYEKSIRYKEFQRVNEVIGTILMNTIIYLLGPINHFTKDMRFQTELTEFFSYLNAISVPEHKLFERANLMYLKGAYELKTGNNPKGIALIQKAIHVFTELGCVAQANLIENYLNQIMAYQNADSL</sequence>
<dbReference type="SUPFAM" id="SSF47413">
    <property type="entry name" value="lambda repressor-like DNA-binding domains"/>
    <property type="match status" value="1"/>
</dbReference>